<dbReference type="SUPFAM" id="SSF53756">
    <property type="entry name" value="UDP-Glycosyltransferase/glycogen phosphorylase"/>
    <property type="match status" value="1"/>
</dbReference>
<sequence>MVVNQFYDIQKADWLLCNTFYELEPQVVEWQAKIFPLKTIGPTIPSTFLDKRVKYDYAYGFSFYKEEDEACMKWLNDKISGSVVYVSFGSIAALNAEQMEEMAWGLKDSEAYFLWVVRESEKHKLPKGFLEISRNKGLMVTWCPQLQVLNHESVGCFVTHCGWNSTLESVSLGVPMVGVPQWTDQPTDAKYIKDVWKIGVKAEADEKGIVRRETVKKCIEEVMHSERGKEMKVNALKLKSLALKACDEGGSSEKNIDDFVASLLPPPNSTEEE</sequence>
<proteinExistence type="inferred from homology"/>
<name>A0AAE1MKM8_9FABA</name>
<feature type="compositionally biased region" description="Pro residues" evidence="4">
    <location>
        <begin position="264"/>
        <end position="273"/>
    </location>
</feature>
<dbReference type="InterPro" id="IPR002213">
    <property type="entry name" value="UDP_glucos_trans"/>
</dbReference>
<dbReference type="PANTHER" id="PTHR11926">
    <property type="entry name" value="GLUCOSYL/GLUCURONOSYL TRANSFERASES"/>
    <property type="match status" value="1"/>
</dbReference>
<dbReference type="InterPro" id="IPR035595">
    <property type="entry name" value="UDP_glycos_trans_CS"/>
</dbReference>
<evidence type="ECO:0000313" key="6">
    <source>
        <dbReference type="Proteomes" id="UP001293593"/>
    </source>
</evidence>
<comment type="similarity">
    <text evidence="1 3">Belongs to the UDP-glycosyltransferase family.</text>
</comment>
<organism evidence="5 6">
    <name type="scientific">Acacia crassicarpa</name>
    <name type="common">northern wattle</name>
    <dbReference type="NCBI Taxonomy" id="499986"/>
    <lineage>
        <taxon>Eukaryota</taxon>
        <taxon>Viridiplantae</taxon>
        <taxon>Streptophyta</taxon>
        <taxon>Embryophyta</taxon>
        <taxon>Tracheophyta</taxon>
        <taxon>Spermatophyta</taxon>
        <taxon>Magnoliopsida</taxon>
        <taxon>eudicotyledons</taxon>
        <taxon>Gunneridae</taxon>
        <taxon>Pentapetalae</taxon>
        <taxon>rosids</taxon>
        <taxon>fabids</taxon>
        <taxon>Fabales</taxon>
        <taxon>Fabaceae</taxon>
        <taxon>Caesalpinioideae</taxon>
        <taxon>mimosoid clade</taxon>
        <taxon>Acacieae</taxon>
        <taxon>Acacia</taxon>
    </lineage>
</organism>
<keyword evidence="6" id="KW-1185">Reference proteome</keyword>
<evidence type="ECO:0000313" key="5">
    <source>
        <dbReference type="EMBL" id="KAK4268135.1"/>
    </source>
</evidence>
<evidence type="ECO:0000256" key="3">
    <source>
        <dbReference type="RuleBase" id="RU003718"/>
    </source>
</evidence>
<dbReference type="CDD" id="cd03784">
    <property type="entry name" value="GT1_Gtf-like"/>
    <property type="match status" value="1"/>
</dbReference>
<dbReference type="Proteomes" id="UP001293593">
    <property type="component" value="Unassembled WGS sequence"/>
</dbReference>
<evidence type="ECO:0000256" key="2">
    <source>
        <dbReference type="ARBA" id="ARBA00022679"/>
    </source>
</evidence>
<evidence type="ECO:0000256" key="1">
    <source>
        <dbReference type="ARBA" id="ARBA00009995"/>
    </source>
</evidence>
<dbReference type="FunFam" id="3.40.50.2000:FF:000019">
    <property type="entry name" value="Glycosyltransferase"/>
    <property type="match status" value="1"/>
</dbReference>
<accession>A0AAE1MKM8</accession>
<dbReference type="PROSITE" id="PS00375">
    <property type="entry name" value="UDPGT"/>
    <property type="match status" value="1"/>
</dbReference>
<dbReference type="GO" id="GO:0080044">
    <property type="term" value="F:quercetin 7-O-glucosyltransferase activity"/>
    <property type="evidence" value="ECO:0007669"/>
    <property type="project" value="TreeGrafter"/>
</dbReference>
<dbReference type="PANTHER" id="PTHR11926:SF1540">
    <property type="entry name" value="GLYCOSYLTRANSFERASE"/>
    <property type="match status" value="1"/>
</dbReference>
<feature type="region of interest" description="Disordered" evidence="4">
    <location>
        <begin position="248"/>
        <end position="273"/>
    </location>
</feature>
<keyword evidence="3" id="KW-0328">Glycosyltransferase</keyword>
<comment type="caution">
    <text evidence="5">The sequence shown here is derived from an EMBL/GenBank/DDBJ whole genome shotgun (WGS) entry which is preliminary data.</text>
</comment>
<dbReference type="GO" id="GO:0080043">
    <property type="term" value="F:quercetin 3-O-glucosyltransferase activity"/>
    <property type="evidence" value="ECO:0007669"/>
    <property type="project" value="TreeGrafter"/>
</dbReference>
<evidence type="ECO:0008006" key="7">
    <source>
        <dbReference type="Google" id="ProtNLM"/>
    </source>
</evidence>
<dbReference type="EMBL" id="JAWXYG010000007">
    <property type="protein sequence ID" value="KAK4268135.1"/>
    <property type="molecule type" value="Genomic_DNA"/>
</dbReference>
<dbReference type="AlphaFoldDB" id="A0AAE1MKM8"/>
<dbReference type="Pfam" id="PF00201">
    <property type="entry name" value="UDPGT"/>
    <property type="match status" value="1"/>
</dbReference>
<protein>
    <recommendedName>
        <fullName evidence="7">UDP-glycosyltransferases domain-containing protein</fullName>
    </recommendedName>
</protein>
<reference evidence="5" key="1">
    <citation type="submission" date="2023-10" db="EMBL/GenBank/DDBJ databases">
        <title>Chromosome-level genome of the transformable northern wattle, Acacia crassicarpa.</title>
        <authorList>
            <person name="Massaro I."/>
            <person name="Sinha N.R."/>
            <person name="Poethig S."/>
            <person name="Leichty A.R."/>
        </authorList>
    </citation>
    <scope>NUCLEOTIDE SEQUENCE</scope>
    <source>
        <strain evidence="5">Acra3RX</strain>
        <tissue evidence="5">Leaf</tissue>
    </source>
</reference>
<keyword evidence="2 3" id="KW-0808">Transferase</keyword>
<evidence type="ECO:0000256" key="4">
    <source>
        <dbReference type="SAM" id="MobiDB-lite"/>
    </source>
</evidence>
<dbReference type="Gene3D" id="3.40.50.2000">
    <property type="entry name" value="Glycogen Phosphorylase B"/>
    <property type="match status" value="2"/>
</dbReference>
<gene>
    <name evidence="5" type="ORF">QN277_024828</name>
</gene>